<proteinExistence type="predicted"/>
<comment type="caution">
    <text evidence="2">The sequence shown here is derived from an EMBL/GenBank/DDBJ whole genome shotgun (WGS) entry which is preliminary data.</text>
</comment>
<sequence>MSPEEQPEDADDGEPADRVYAPVLGVTLAWYVVPGLLFVFWSMLFGGGAAASACGPGLTCDQAGDDPRLALISALPWLGLAFLSSLLTAVLLRMIATTWRAISAGTAAAVIGAGMSTLLLELIT</sequence>
<protein>
    <submittedName>
        <fullName evidence="2">Uncharacterized protein</fullName>
    </submittedName>
</protein>
<keyword evidence="1" id="KW-1133">Transmembrane helix</keyword>
<gene>
    <name evidence="2" type="ORF">HNR73_003892</name>
</gene>
<accession>A0A841FJG9</accession>
<dbReference type="AlphaFoldDB" id="A0A841FJG9"/>
<feature type="transmembrane region" description="Helical" evidence="1">
    <location>
        <begin position="102"/>
        <end position="123"/>
    </location>
</feature>
<keyword evidence="1" id="KW-0472">Membrane</keyword>
<feature type="transmembrane region" description="Helical" evidence="1">
    <location>
        <begin position="20"/>
        <end position="41"/>
    </location>
</feature>
<reference evidence="2 3" key="1">
    <citation type="submission" date="2020-08" db="EMBL/GenBank/DDBJ databases">
        <title>Genomic Encyclopedia of Type Strains, Phase IV (KMG-IV): sequencing the most valuable type-strain genomes for metagenomic binning, comparative biology and taxonomic classification.</title>
        <authorList>
            <person name="Goeker M."/>
        </authorList>
    </citation>
    <scope>NUCLEOTIDE SEQUENCE [LARGE SCALE GENOMIC DNA]</scope>
    <source>
        <strain evidence="2 3">YIM 65646</strain>
    </source>
</reference>
<dbReference type="EMBL" id="JACHGT010000008">
    <property type="protein sequence ID" value="MBB6036024.1"/>
    <property type="molecule type" value="Genomic_DNA"/>
</dbReference>
<organism evidence="2 3">
    <name type="scientific">Phytomonospora endophytica</name>
    <dbReference type="NCBI Taxonomy" id="714109"/>
    <lineage>
        <taxon>Bacteria</taxon>
        <taxon>Bacillati</taxon>
        <taxon>Actinomycetota</taxon>
        <taxon>Actinomycetes</taxon>
        <taxon>Micromonosporales</taxon>
        <taxon>Micromonosporaceae</taxon>
        <taxon>Phytomonospora</taxon>
    </lineage>
</organism>
<keyword evidence="1" id="KW-0812">Transmembrane</keyword>
<dbReference type="RefSeq" id="WP_184788875.1">
    <property type="nucleotide sequence ID" value="NZ_BONT01000046.1"/>
</dbReference>
<name>A0A841FJG9_9ACTN</name>
<evidence type="ECO:0000313" key="3">
    <source>
        <dbReference type="Proteomes" id="UP000548476"/>
    </source>
</evidence>
<dbReference type="Proteomes" id="UP000548476">
    <property type="component" value="Unassembled WGS sequence"/>
</dbReference>
<keyword evidence="3" id="KW-1185">Reference proteome</keyword>
<evidence type="ECO:0000256" key="1">
    <source>
        <dbReference type="SAM" id="Phobius"/>
    </source>
</evidence>
<feature type="transmembrane region" description="Helical" evidence="1">
    <location>
        <begin position="77"/>
        <end position="96"/>
    </location>
</feature>
<evidence type="ECO:0000313" key="2">
    <source>
        <dbReference type="EMBL" id="MBB6036024.1"/>
    </source>
</evidence>